<keyword evidence="1" id="KW-0560">Oxidoreductase</keyword>
<accession>A0A4Q5LR31</accession>
<dbReference type="Gene3D" id="3.40.50.720">
    <property type="entry name" value="NAD(P)-binding Rossmann-like Domain"/>
    <property type="match status" value="1"/>
</dbReference>
<proteinExistence type="predicted"/>
<dbReference type="InterPro" id="IPR028939">
    <property type="entry name" value="P5C_Rdtase_cat_N"/>
</dbReference>
<sequence length="217" mass="24324">MKIAIIGTGRMGAGLLKTLYPVFKNELLFAGRDPVNTQMVIDHLAIPLYAINEWEAFEANVIIHTLWYRDVIPWVIRNREALKGKILIDIANPFNDTFDDLVLPYGFSAAEEIQKLLPETTVAGAFKNTFWTVFDAPVLQGIKSDVFLTADDPNVRQMLISAFSILPFRFLDAGPIANNRTIERMTLLSSYLGKKAGSYPNIAYNLWGLPHNLLPNG</sequence>
<feature type="domain" description="Pyrroline-5-carboxylate reductase catalytic N-terminal" evidence="2">
    <location>
        <begin position="2"/>
        <end position="93"/>
    </location>
</feature>
<evidence type="ECO:0000313" key="4">
    <source>
        <dbReference type="Proteomes" id="UP000293331"/>
    </source>
</evidence>
<evidence type="ECO:0000256" key="1">
    <source>
        <dbReference type="ARBA" id="ARBA00023002"/>
    </source>
</evidence>
<dbReference type="InterPro" id="IPR036291">
    <property type="entry name" value="NAD(P)-bd_dom_sf"/>
</dbReference>
<dbReference type="SUPFAM" id="SSF51735">
    <property type="entry name" value="NAD(P)-binding Rossmann-fold domains"/>
    <property type="match status" value="1"/>
</dbReference>
<dbReference type="AlphaFoldDB" id="A0A4Q5LR31"/>
<dbReference type="Pfam" id="PF03807">
    <property type="entry name" value="F420_oxidored"/>
    <property type="match status" value="1"/>
</dbReference>
<organism evidence="3 4">
    <name type="scientific">Mucilaginibacter terrigena</name>
    <dbReference type="NCBI Taxonomy" id="2492395"/>
    <lineage>
        <taxon>Bacteria</taxon>
        <taxon>Pseudomonadati</taxon>
        <taxon>Bacteroidota</taxon>
        <taxon>Sphingobacteriia</taxon>
        <taxon>Sphingobacteriales</taxon>
        <taxon>Sphingobacteriaceae</taxon>
        <taxon>Mucilaginibacter</taxon>
    </lineage>
</organism>
<name>A0A4Q5LR31_9SPHI</name>
<evidence type="ECO:0000259" key="2">
    <source>
        <dbReference type="Pfam" id="PF03807"/>
    </source>
</evidence>
<evidence type="ECO:0000313" key="3">
    <source>
        <dbReference type="EMBL" id="RYU91915.1"/>
    </source>
</evidence>
<gene>
    <name evidence="3" type="ORF">EWM62_00290</name>
</gene>
<dbReference type="OrthoDB" id="9786864at2"/>
<dbReference type="PANTHER" id="PTHR14239">
    <property type="entry name" value="DUDULIN-RELATED"/>
    <property type="match status" value="1"/>
</dbReference>
<dbReference type="EMBL" id="SEWG01000001">
    <property type="protein sequence ID" value="RYU91915.1"/>
    <property type="molecule type" value="Genomic_DNA"/>
</dbReference>
<dbReference type="Proteomes" id="UP000293331">
    <property type="component" value="Unassembled WGS sequence"/>
</dbReference>
<reference evidence="3 4" key="1">
    <citation type="submission" date="2019-02" db="EMBL/GenBank/DDBJ databases">
        <title>Bacterial novel species Mucilaginibacter sp. 17JY9-4 isolated from soil.</title>
        <authorList>
            <person name="Jung H.-Y."/>
        </authorList>
    </citation>
    <scope>NUCLEOTIDE SEQUENCE [LARGE SCALE GENOMIC DNA]</scope>
    <source>
        <strain evidence="3 4">17JY9-4</strain>
    </source>
</reference>
<protein>
    <submittedName>
        <fullName evidence="3">NADP oxidoreductase</fullName>
    </submittedName>
</protein>
<keyword evidence="4" id="KW-1185">Reference proteome</keyword>
<comment type="caution">
    <text evidence="3">The sequence shown here is derived from an EMBL/GenBank/DDBJ whole genome shotgun (WGS) entry which is preliminary data.</text>
</comment>
<dbReference type="InterPro" id="IPR051267">
    <property type="entry name" value="STEAP_metalloreductase"/>
</dbReference>
<dbReference type="GO" id="GO:0016491">
    <property type="term" value="F:oxidoreductase activity"/>
    <property type="evidence" value="ECO:0007669"/>
    <property type="project" value="UniProtKB-KW"/>
</dbReference>
<dbReference type="RefSeq" id="WP_129874645.1">
    <property type="nucleotide sequence ID" value="NZ_SEWG01000001.1"/>
</dbReference>